<dbReference type="NCBIfam" id="TIGR02027">
    <property type="entry name" value="rpoA"/>
    <property type="match status" value="1"/>
</dbReference>
<dbReference type="InterPro" id="IPR011262">
    <property type="entry name" value="DNA-dir_RNA_pol_insert"/>
</dbReference>
<protein>
    <recommendedName>
        <fullName evidence="3">DNA-directed RNA polymerase subunit alpha</fullName>
        <ecNumber evidence="2">2.7.7.6</ecNumber>
    </recommendedName>
    <alternativeName>
        <fullName evidence="9">RNA polymerase subunit alpha</fullName>
    </alternativeName>
    <alternativeName>
        <fullName evidence="8">Transcriptase subunit alpha</fullName>
    </alternativeName>
</protein>
<dbReference type="FunFam" id="2.170.120.12:FF:000001">
    <property type="entry name" value="DNA-directed RNA polymerase subunit alpha"/>
    <property type="match status" value="1"/>
</dbReference>
<reference evidence="13" key="1">
    <citation type="submission" date="2017-09" db="EMBL/GenBank/DDBJ databases">
        <title>Depth-based differentiation of microbial function through sediment-hosted aquifers and enrichment of novel symbionts in the deep terrestrial subsurface.</title>
        <authorList>
            <person name="Probst A.J."/>
            <person name="Ladd B."/>
            <person name="Jarett J.K."/>
            <person name="Geller-Mcgrath D.E."/>
            <person name="Sieber C.M.K."/>
            <person name="Emerson J.B."/>
            <person name="Anantharaman K."/>
            <person name="Thomas B.C."/>
            <person name="Malmstrom R."/>
            <person name="Stieglmeier M."/>
            <person name="Klingl A."/>
            <person name="Woyke T."/>
            <person name="Ryan C.M."/>
            <person name="Banfield J.F."/>
        </authorList>
    </citation>
    <scope>NUCLEOTIDE SEQUENCE [LARGE SCALE GENOMIC DNA]</scope>
</reference>
<dbReference type="GO" id="GO:0003899">
    <property type="term" value="F:DNA-directed RNA polymerase activity"/>
    <property type="evidence" value="ECO:0007669"/>
    <property type="project" value="UniProtKB-EC"/>
</dbReference>
<dbReference type="EMBL" id="PFLX01000044">
    <property type="protein sequence ID" value="PIY90772.1"/>
    <property type="molecule type" value="Genomic_DNA"/>
</dbReference>
<evidence type="ECO:0000259" key="11">
    <source>
        <dbReference type="SMART" id="SM00662"/>
    </source>
</evidence>
<feature type="domain" description="DNA-directed RNA polymerase RpoA/D/Rpb3-type" evidence="11">
    <location>
        <begin position="17"/>
        <end position="225"/>
    </location>
</feature>
<evidence type="ECO:0000256" key="7">
    <source>
        <dbReference type="ARBA" id="ARBA00023163"/>
    </source>
</evidence>
<feature type="non-terminal residue" evidence="12">
    <location>
        <position position="270"/>
    </location>
</feature>
<dbReference type="Pfam" id="PF01000">
    <property type="entry name" value="RNA_pol_A_bac"/>
    <property type="match status" value="1"/>
</dbReference>
<dbReference type="SMART" id="SM00662">
    <property type="entry name" value="RPOLD"/>
    <property type="match status" value="1"/>
</dbReference>
<dbReference type="SUPFAM" id="SSF56553">
    <property type="entry name" value="Insert subdomain of RNA polymerase alpha subunit"/>
    <property type="match status" value="1"/>
</dbReference>
<dbReference type="Gene3D" id="2.170.120.12">
    <property type="entry name" value="DNA-directed RNA polymerase, insert domain"/>
    <property type="match status" value="1"/>
</dbReference>
<dbReference type="CDD" id="cd06928">
    <property type="entry name" value="RNAP_alpha_NTD"/>
    <property type="match status" value="1"/>
</dbReference>
<evidence type="ECO:0000256" key="4">
    <source>
        <dbReference type="ARBA" id="ARBA00022478"/>
    </source>
</evidence>
<evidence type="ECO:0000313" key="12">
    <source>
        <dbReference type="EMBL" id="PIY90772.1"/>
    </source>
</evidence>
<dbReference type="Pfam" id="PF01193">
    <property type="entry name" value="RNA_pol_L"/>
    <property type="match status" value="1"/>
</dbReference>
<sequence>MIPLPLTPKVIEKKGNKATFEIEALYPGYGVTIGNSLRRVLLSSLPGAAVTQVKIKGVSHEFSTIPGVMEDIISILLNLKQLRLRVFSDEPQIGTLKIKGEKKVKGSDFKLPPQVELVNQDAPVATLTDKKAQLEMEIQIEKGLGYLPVERRKKGKLEIGAIALDAIFTPVRNVAFRVENMRVGERTDFDRLILEIETDGTISPEEVFYQATQILTQHFSFFGEKFKPKEIKVPKKPEKEFEQIGVEELKISTRTLNALLKNNVKTIAGL</sequence>
<dbReference type="Proteomes" id="UP000230055">
    <property type="component" value="Unassembled WGS sequence"/>
</dbReference>
<dbReference type="NCBIfam" id="NF003519">
    <property type="entry name" value="PRK05182.2-5"/>
    <property type="match status" value="1"/>
</dbReference>
<dbReference type="SUPFAM" id="SSF55257">
    <property type="entry name" value="RBP11-like subunits of RNA polymerase"/>
    <property type="match status" value="1"/>
</dbReference>
<keyword evidence="5" id="KW-0808">Transferase</keyword>
<dbReference type="InterPro" id="IPR036643">
    <property type="entry name" value="RNApol_insert_sf"/>
</dbReference>
<dbReference type="InterPro" id="IPR011263">
    <property type="entry name" value="DNA-dir_RNA_pol_RpoA/D/Rpb3"/>
</dbReference>
<organism evidence="12 13">
    <name type="scientific">Candidatus Nealsonbacteria bacterium CG_4_10_14_0_8_um_filter_35_10</name>
    <dbReference type="NCBI Taxonomy" id="1974683"/>
    <lineage>
        <taxon>Bacteria</taxon>
        <taxon>Candidatus Nealsoniibacteriota</taxon>
    </lineage>
</organism>
<evidence type="ECO:0000256" key="9">
    <source>
        <dbReference type="ARBA" id="ARBA00033070"/>
    </source>
</evidence>
<keyword evidence="6" id="KW-0548">Nucleotidyltransferase</keyword>
<comment type="similarity">
    <text evidence="1">Belongs to the RNA polymerase alpha chain family.</text>
</comment>
<dbReference type="InterPro" id="IPR011773">
    <property type="entry name" value="DNA-dir_RpoA"/>
</dbReference>
<comment type="caution">
    <text evidence="12">The sequence shown here is derived from an EMBL/GenBank/DDBJ whole genome shotgun (WGS) entry which is preliminary data.</text>
</comment>
<dbReference type="GO" id="GO:0006351">
    <property type="term" value="P:DNA-templated transcription"/>
    <property type="evidence" value="ECO:0007669"/>
    <property type="project" value="InterPro"/>
</dbReference>
<evidence type="ECO:0000256" key="5">
    <source>
        <dbReference type="ARBA" id="ARBA00022679"/>
    </source>
</evidence>
<dbReference type="Gene3D" id="3.30.1360.10">
    <property type="entry name" value="RNA polymerase, RBP11-like subunit"/>
    <property type="match status" value="1"/>
</dbReference>
<name>A0A2M7R840_9BACT</name>
<dbReference type="GO" id="GO:0000428">
    <property type="term" value="C:DNA-directed RNA polymerase complex"/>
    <property type="evidence" value="ECO:0007669"/>
    <property type="project" value="UniProtKB-KW"/>
</dbReference>
<dbReference type="GO" id="GO:0046983">
    <property type="term" value="F:protein dimerization activity"/>
    <property type="evidence" value="ECO:0007669"/>
    <property type="project" value="InterPro"/>
</dbReference>
<evidence type="ECO:0000256" key="3">
    <source>
        <dbReference type="ARBA" id="ARBA00015972"/>
    </source>
</evidence>
<evidence type="ECO:0000256" key="10">
    <source>
        <dbReference type="ARBA" id="ARBA00048552"/>
    </source>
</evidence>
<evidence type="ECO:0000256" key="1">
    <source>
        <dbReference type="ARBA" id="ARBA00007123"/>
    </source>
</evidence>
<dbReference type="GO" id="GO:0005737">
    <property type="term" value="C:cytoplasm"/>
    <property type="evidence" value="ECO:0007669"/>
    <property type="project" value="UniProtKB-ARBA"/>
</dbReference>
<evidence type="ECO:0000256" key="6">
    <source>
        <dbReference type="ARBA" id="ARBA00022695"/>
    </source>
</evidence>
<dbReference type="EC" id="2.7.7.6" evidence="2"/>
<gene>
    <name evidence="12" type="ORF">COY72_01750</name>
</gene>
<evidence type="ECO:0000256" key="2">
    <source>
        <dbReference type="ARBA" id="ARBA00012418"/>
    </source>
</evidence>
<evidence type="ECO:0000256" key="8">
    <source>
        <dbReference type="ARBA" id="ARBA00032524"/>
    </source>
</evidence>
<accession>A0A2M7R840</accession>
<keyword evidence="7" id="KW-0804">Transcription</keyword>
<keyword evidence="4 12" id="KW-0240">DNA-directed RNA polymerase</keyword>
<comment type="catalytic activity">
    <reaction evidence="10">
        <text>RNA(n) + a ribonucleoside 5'-triphosphate = RNA(n+1) + diphosphate</text>
        <dbReference type="Rhea" id="RHEA:21248"/>
        <dbReference type="Rhea" id="RHEA-COMP:14527"/>
        <dbReference type="Rhea" id="RHEA-COMP:17342"/>
        <dbReference type="ChEBI" id="CHEBI:33019"/>
        <dbReference type="ChEBI" id="CHEBI:61557"/>
        <dbReference type="ChEBI" id="CHEBI:140395"/>
        <dbReference type="EC" id="2.7.7.6"/>
    </reaction>
</comment>
<evidence type="ECO:0000313" key="13">
    <source>
        <dbReference type="Proteomes" id="UP000230055"/>
    </source>
</evidence>
<dbReference type="InterPro" id="IPR036603">
    <property type="entry name" value="RBP11-like"/>
</dbReference>
<dbReference type="AlphaFoldDB" id="A0A2M7R840"/>
<proteinExistence type="inferred from homology"/>
<dbReference type="GO" id="GO:0003677">
    <property type="term" value="F:DNA binding"/>
    <property type="evidence" value="ECO:0007669"/>
    <property type="project" value="InterPro"/>
</dbReference>